<proteinExistence type="predicted"/>
<evidence type="ECO:0000313" key="2">
    <source>
        <dbReference type="Proteomes" id="UP000046947"/>
    </source>
</evidence>
<evidence type="ECO:0000313" key="1">
    <source>
        <dbReference type="EMBL" id="CFE89098.1"/>
    </source>
</evidence>
<protein>
    <submittedName>
        <fullName evidence="1">Uncharacterized protein</fullName>
    </submittedName>
</protein>
<dbReference type="Proteomes" id="UP000046947">
    <property type="component" value="Unassembled WGS sequence"/>
</dbReference>
<dbReference type="AlphaFoldDB" id="A0A654TVN6"/>
<sequence>MPSGPRQTIELLDMFCALNGATRTPRRANARHSPAVTALLPASLVVPATSRPDIRLPKVSHSTRVAESVSQVPGIIGVRGLPPNASLGNVISPATCPGLALWVVPAKPRVPAP</sequence>
<gene>
    <name evidence="1" type="ORF">ERS007688_04705</name>
</gene>
<reference evidence="1 2" key="1">
    <citation type="submission" date="2015-03" db="EMBL/GenBank/DDBJ databases">
        <authorList>
            <consortium name="Pathogen Informatics"/>
        </authorList>
    </citation>
    <scope>NUCLEOTIDE SEQUENCE [LARGE SCALE GENOMIC DNA]</scope>
    <source>
        <strain evidence="1 2">H09601792</strain>
    </source>
</reference>
<organism evidence="1 2">
    <name type="scientific">Mycobacterium tuberculosis</name>
    <dbReference type="NCBI Taxonomy" id="1773"/>
    <lineage>
        <taxon>Bacteria</taxon>
        <taxon>Bacillati</taxon>
        <taxon>Actinomycetota</taxon>
        <taxon>Actinomycetes</taxon>
        <taxon>Mycobacteriales</taxon>
        <taxon>Mycobacteriaceae</taxon>
        <taxon>Mycobacterium</taxon>
        <taxon>Mycobacterium tuberculosis complex</taxon>
    </lineage>
</organism>
<accession>A0A654TVN6</accession>
<name>A0A654TVN6_MYCTX</name>
<dbReference type="EMBL" id="CFOH01001653">
    <property type="protein sequence ID" value="CFE89098.1"/>
    <property type="molecule type" value="Genomic_DNA"/>
</dbReference>